<evidence type="ECO:0000313" key="2">
    <source>
        <dbReference type="Proteomes" id="UP000325313"/>
    </source>
</evidence>
<dbReference type="Proteomes" id="UP000325313">
    <property type="component" value="Unassembled WGS sequence"/>
</dbReference>
<comment type="caution">
    <text evidence="1">The sequence shown here is derived from an EMBL/GenBank/DDBJ whole genome shotgun (WGS) entry which is preliminary data.</text>
</comment>
<sequence>MCAISLEFRQRTCSVSMPGIFATELLNASSSCPSHLLMYPKGPRVIKRHPTSTKLVVEYTSKDPIRGSNPLQCTIFS</sequence>
<evidence type="ECO:0000313" key="1">
    <source>
        <dbReference type="EMBL" id="KAA1128581.1"/>
    </source>
</evidence>
<gene>
    <name evidence="1" type="ORF">PGTUg99_006859</name>
</gene>
<name>A0A5B0RRN5_PUCGR</name>
<accession>A0A5B0RRN5</accession>
<dbReference type="AlphaFoldDB" id="A0A5B0RRN5"/>
<dbReference type="EMBL" id="VDEP01000140">
    <property type="protein sequence ID" value="KAA1128581.1"/>
    <property type="molecule type" value="Genomic_DNA"/>
</dbReference>
<reference evidence="1 2" key="1">
    <citation type="submission" date="2019-05" db="EMBL/GenBank/DDBJ databases">
        <title>Emergence of the Ug99 lineage of the wheat stem rust pathogen through somatic hybridization.</title>
        <authorList>
            <person name="Li F."/>
            <person name="Upadhyaya N.M."/>
            <person name="Sperschneider J."/>
            <person name="Matny O."/>
            <person name="Nguyen-Phuc H."/>
            <person name="Mago R."/>
            <person name="Raley C."/>
            <person name="Miller M.E."/>
            <person name="Silverstein K.A.T."/>
            <person name="Henningsen E."/>
            <person name="Hirsch C.D."/>
            <person name="Visser B."/>
            <person name="Pretorius Z.A."/>
            <person name="Steffenson B.J."/>
            <person name="Schwessinger B."/>
            <person name="Dodds P.N."/>
            <person name="Figueroa M."/>
        </authorList>
    </citation>
    <scope>NUCLEOTIDE SEQUENCE [LARGE SCALE GENOMIC DNA]</scope>
    <source>
        <strain evidence="1 2">Ug99</strain>
    </source>
</reference>
<organism evidence="1 2">
    <name type="scientific">Puccinia graminis f. sp. tritici</name>
    <dbReference type="NCBI Taxonomy" id="56615"/>
    <lineage>
        <taxon>Eukaryota</taxon>
        <taxon>Fungi</taxon>
        <taxon>Dikarya</taxon>
        <taxon>Basidiomycota</taxon>
        <taxon>Pucciniomycotina</taxon>
        <taxon>Pucciniomycetes</taxon>
        <taxon>Pucciniales</taxon>
        <taxon>Pucciniaceae</taxon>
        <taxon>Puccinia</taxon>
    </lineage>
</organism>
<proteinExistence type="predicted"/>
<protein>
    <submittedName>
        <fullName evidence="1">Uncharacterized protein</fullName>
    </submittedName>
</protein>